<organism evidence="2 3">
    <name type="scientific">Pseudoteredinibacter isoporae</name>
    <dbReference type="NCBI Taxonomy" id="570281"/>
    <lineage>
        <taxon>Bacteria</taxon>
        <taxon>Pseudomonadati</taxon>
        <taxon>Pseudomonadota</taxon>
        <taxon>Gammaproteobacteria</taxon>
        <taxon>Cellvibrionales</taxon>
        <taxon>Cellvibrionaceae</taxon>
        <taxon>Pseudoteredinibacter</taxon>
    </lineage>
</organism>
<dbReference type="Gene3D" id="2.20.200.10">
    <property type="entry name" value="Outer membrane efflux proteins (OEP)"/>
    <property type="match status" value="1"/>
</dbReference>
<dbReference type="PANTHER" id="PTHR30203">
    <property type="entry name" value="OUTER MEMBRANE CATION EFFLUX PROTEIN"/>
    <property type="match status" value="1"/>
</dbReference>
<evidence type="ECO:0000256" key="1">
    <source>
        <dbReference type="ARBA" id="ARBA00007613"/>
    </source>
</evidence>
<dbReference type="SUPFAM" id="SSF56954">
    <property type="entry name" value="Outer membrane efflux proteins (OEP)"/>
    <property type="match status" value="1"/>
</dbReference>
<accession>A0A7X0JV15</accession>
<evidence type="ECO:0000313" key="2">
    <source>
        <dbReference type="EMBL" id="MBB6522667.1"/>
    </source>
</evidence>
<reference evidence="2 3" key="1">
    <citation type="submission" date="2020-08" db="EMBL/GenBank/DDBJ databases">
        <title>Genomic Encyclopedia of Type Strains, Phase IV (KMG-IV): sequencing the most valuable type-strain genomes for metagenomic binning, comparative biology and taxonomic classification.</title>
        <authorList>
            <person name="Goeker M."/>
        </authorList>
    </citation>
    <scope>NUCLEOTIDE SEQUENCE [LARGE SCALE GENOMIC DNA]</scope>
    <source>
        <strain evidence="2 3">DSM 22368</strain>
    </source>
</reference>
<dbReference type="Proteomes" id="UP000528457">
    <property type="component" value="Unassembled WGS sequence"/>
</dbReference>
<evidence type="ECO:0000313" key="3">
    <source>
        <dbReference type="Proteomes" id="UP000528457"/>
    </source>
</evidence>
<gene>
    <name evidence="2" type="ORF">HNR48_002952</name>
</gene>
<comment type="similarity">
    <text evidence="1">Belongs to the outer membrane factor (OMF) (TC 1.B.17) family.</text>
</comment>
<comment type="caution">
    <text evidence="2">The sequence shown here is derived from an EMBL/GenBank/DDBJ whole genome shotgun (WGS) entry which is preliminary data.</text>
</comment>
<dbReference type="AlphaFoldDB" id="A0A7X0JV15"/>
<name>A0A7X0JV15_9GAMM</name>
<dbReference type="Gene3D" id="1.20.1600.10">
    <property type="entry name" value="Outer membrane efflux proteins (OEP)"/>
    <property type="match status" value="1"/>
</dbReference>
<proteinExistence type="inferred from homology"/>
<dbReference type="InParanoid" id="A0A7X0JV15"/>
<sequence>MAPQHYSPDQALADIPEQWVVETELRGQEQDLFSLLPNADLELLVVQLLADNPALQRRMFELAELQALEGQAGAARLPQLTLSPDLERSGGPDAKASNQYRARLDASWELDIWGRLKNQRQAAQLDVQALELEIEYAKRSLLADFIHRYLMLLNGYRQLDLEQRRLLAAETNEKVINRRYRSGLSSLQDLNAAQADKFRQLAAISQLSETQEGHLRELQRLFGDVGFSDQRFFAESSINSWPQIRFPEVAMPALALSQRPDLLAAFKKIKAADQRSDYSYKQLLPSFTLTANLLSSSTRAGDVLSQDPSWTLLGQLTQTVFSGGRIKADIAAAEARAGQAYWSYRELLLAAFLEVAASLSQESSLADQQQSLELSLRHAQKSQFEYEQRYQRGLATILDVIAAQRTSFDVESQLLGVERERASNRISMALALGLPMVAEEG</sequence>
<protein>
    <submittedName>
        <fullName evidence="2">Outer membrane protein TolC</fullName>
    </submittedName>
</protein>
<dbReference type="RefSeq" id="WP_166845449.1">
    <property type="nucleotide sequence ID" value="NZ_JAAONY010000002.1"/>
</dbReference>
<dbReference type="InterPro" id="IPR010131">
    <property type="entry name" value="MdtP/NodT-like"/>
</dbReference>
<dbReference type="Pfam" id="PF02321">
    <property type="entry name" value="OEP"/>
    <property type="match status" value="2"/>
</dbReference>
<dbReference type="FunCoup" id="A0A7X0JV15">
    <property type="interactions" value="266"/>
</dbReference>
<dbReference type="GO" id="GO:0015562">
    <property type="term" value="F:efflux transmembrane transporter activity"/>
    <property type="evidence" value="ECO:0007669"/>
    <property type="project" value="InterPro"/>
</dbReference>
<dbReference type="EMBL" id="JACHHT010000002">
    <property type="protein sequence ID" value="MBB6522667.1"/>
    <property type="molecule type" value="Genomic_DNA"/>
</dbReference>
<keyword evidence="3" id="KW-1185">Reference proteome</keyword>
<dbReference type="InterPro" id="IPR003423">
    <property type="entry name" value="OMP_efflux"/>
</dbReference>